<name>E8LFQ6_9FIRM</name>
<dbReference type="HOGENOM" id="CLU_2701564_0_0_9"/>
<dbReference type="Proteomes" id="UP000004923">
    <property type="component" value="Unassembled WGS sequence"/>
</dbReference>
<dbReference type="eggNOG" id="COG1961">
    <property type="taxonomic scope" value="Bacteria"/>
</dbReference>
<evidence type="ECO:0000259" key="1">
    <source>
        <dbReference type="Pfam" id="PF14287"/>
    </source>
</evidence>
<protein>
    <recommendedName>
        <fullName evidence="1">DUF4368 domain-containing protein</fullName>
    </recommendedName>
</protein>
<comment type="caution">
    <text evidence="2">The sequence shown here is derived from an EMBL/GenBank/DDBJ whole genome shotgun (WGS) entry which is preliminary data.</text>
</comment>
<sequence>MTHGQGHDPLDSYKLNTGGRYEGVEGTYATITELDETVMHQLISKILIGEVRKMDGQKVQEVKIVYNFVGEIP</sequence>
<evidence type="ECO:0000313" key="2">
    <source>
        <dbReference type="EMBL" id="EFY04321.1"/>
    </source>
</evidence>
<dbReference type="AlphaFoldDB" id="E8LFQ6"/>
<dbReference type="Pfam" id="PF14287">
    <property type="entry name" value="DUF4368"/>
    <property type="match status" value="1"/>
</dbReference>
<gene>
    <name evidence="2" type="ORF">HMPREF9443_01697</name>
</gene>
<dbReference type="EMBL" id="AEVN01000086">
    <property type="protein sequence ID" value="EFY04321.1"/>
    <property type="molecule type" value="Genomic_DNA"/>
</dbReference>
<dbReference type="InterPro" id="IPR025378">
    <property type="entry name" value="DUF4368"/>
</dbReference>
<feature type="domain" description="DUF4368" evidence="1">
    <location>
        <begin position="27"/>
        <end position="72"/>
    </location>
</feature>
<proteinExistence type="predicted"/>
<organism evidence="2 3">
    <name type="scientific">Phascolarctobacterium succinatutens YIT 12067</name>
    <dbReference type="NCBI Taxonomy" id="626939"/>
    <lineage>
        <taxon>Bacteria</taxon>
        <taxon>Bacillati</taxon>
        <taxon>Bacillota</taxon>
        <taxon>Negativicutes</taxon>
        <taxon>Acidaminococcales</taxon>
        <taxon>Acidaminococcaceae</taxon>
        <taxon>Phascolarctobacterium</taxon>
    </lineage>
</organism>
<reference evidence="2 3" key="1">
    <citation type="submission" date="2011-01" db="EMBL/GenBank/DDBJ databases">
        <authorList>
            <person name="Weinstock G."/>
            <person name="Sodergren E."/>
            <person name="Clifton S."/>
            <person name="Fulton L."/>
            <person name="Fulton B."/>
            <person name="Courtney L."/>
            <person name="Fronick C."/>
            <person name="Harrison M."/>
            <person name="Strong C."/>
            <person name="Farmer C."/>
            <person name="Delahaunty K."/>
            <person name="Markovic C."/>
            <person name="Hall O."/>
            <person name="Minx P."/>
            <person name="Tomlinson C."/>
            <person name="Mitreva M."/>
            <person name="Hou S."/>
            <person name="Chen J."/>
            <person name="Wollam A."/>
            <person name="Pepin K.H."/>
            <person name="Johnson M."/>
            <person name="Bhonagiri V."/>
            <person name="Zhang X."/>
            <person name="Suruliraj S."/>
            <person name="Warren W."/>
            <person name="Chinwalla A."/>
            <person name="Mardis E.R."/>
            <person name="Wilson R.K."/>
        </authorList>
    </citation>
    <scope>NUCLEOTIDE SEQUENCE [LARGE SCALE GENOMIC DNA]</scope>
    <source>
        <strain evidence="2 3">YIT 12067</strain>
    </source>
</reference>
<keyword evidence="3" id="KW-1185">Reference proteome</keyword>
<evidence type="ECO:0000313" key="3">
    <source>
        <dbReference type="Proteomes" id="UP000004923"/>
    </source>
</evidence>
<dbReference type="OrthoDB" id="9784557at2"/>
<accession>E8LFQ6</accession>